<name>A0A7W3P6B2_9ACTN</name>
<reference evidence="1 2" key="1">
    <citation type="submission" date="2020-07" db="EMBL/GenBank/DDBJ databases">
        <title>Sequencing the genomes of 1000 actinobacteria strains.</title>
        <authorList>
            <person name="Klenk H.-P."/>
        </authorList>
    </citation>
    <scope>NUCLEOTIDE SEQUENCE [LARGE SCALE GENOMIC DNA]</scope>
    <source>
        <strain evidence="1 2">DSM 100723</strain>
    </source>
</reference>
<dbReference type="SUPFAM" id="SSF52540">
    <property type="entry name" value="P-loop containing nucleoside triphosphate hydrolases"/>
    <property type="match status" value="1"/>
</dbReference>
<keyword evidence="1" id="KW-0808">Transferase</keyword>
<dbReference type="InterPro" id="IPR027417">
    <property type="entry name" value="P-loop_NTPase"/>
</dbReference>
<accession>A0A7W3P6B2</accession>
<dbReference type="Gene3D" id="3.40.50.300">
    <property type="entry name" value="P-loop containing nucleotide triphosphate hydrolases"/>
    <property type="match status" value="1"/>
</dbReference>
<dbReference type="GO" id="GO:0016301">
    <property type="term" value="F:kinase activity"/>
    <property type="evidence" value="ECO:0007669"/>
    <property type="project" value="UniProtKB-KW"/>
</dbReference>
<evidence type="ECO:0000313" key="2">
    <source>
        <dbReference type="Proteomes" id="UP000523079"/>
    </source>
</evidence>
<keyword evidence="1" id="KW-0418">Kinase</keyword>
<dbReference type="AlphaFoldDB" id="A0A7W3P6B2"/>
<dbReference type="PANTHER" id="PTHR37807:SF3">
    <property type="entry name" value="OS07G0160300 PROTEIN"/>
    <property type="match status" value="1"/>
</dbReference>
<dbReference type="Proteomes" id="UP000523079">
    <property type="component" value="Unassembled WGS sequence"/>
</dbReference>
<organism evidence="1 2">
    <name type="scientific">Microlunatus kandeliicorticis</name>
    <dbReference type="NCBI Taxonomy" id="1759536"/>
    <lineage>
        <taxon>Bacteria</taxon>
        <taxon>Bacillati</taxon>
        <taxon>Actinomycetota</taxon>
        <taxon>Actinomycetes</taxon>
        <taxon>Propionibacteriales</taxon>
        <taxon>Propionibacteriaceae</taxon>
        <taxon>Microlunatus</taxon>
    </lineage>
</organism>
<dbReference type="Pfam" id="PF13671">
    <property type="entry name" value="AAA_33"/>
    <property type="match status" value="1"/>
</dbReference>
<dbReference type="PANTHER" id="PTHR37807">
    <property type="entry name" value="OS07G0160300 PROTEIN"/>
    <property type="match status" value="1"/>
</dbReference>
<evidence type="ECO:0000313" key="1">
    <source>
        <dbReference type="EMBL" id="MBA8794866.1"/>
    </source>
</evidence>
<dbReference type="RefSeq" id="WP_220483901.1">
    <property type="nucleotide sequence ID" value="NZ_JACGWT010000004.1"/>
</dbReference>
<dbReference type="EMBL" id="JACGWT010000004">
    <property type="protein sequence ID" value="MBA8794866.1"/>
    <property type="molecule type" value="Genomic_DNA"/>
</dbReference>
<proteinExistence type="predicted"/>
<sequence>MLIVMAGLPGAGKSRLADDLGAALGWPVLSVDPVESAMWAVGIDRDQPTGIAAYVVVEVLAEHQLRLGSGVVVDAVNDVPEARAQWTGLADRTGAALAWVEVFCSDADVHRQRLESRRRDLPVAMEPSWDSLPARAERLAAWTAPRIRVDSLDDPAANLAGVLSALGRTAG</sequence>
<keyword evidence="2" id="KW-1185">Reference proteome</keyword>
<protein>
    <submittedName>
        <fullName evidence="1">Putative kinase</fullName>
    </submittedName>
</protein>
<comment type="caution">
    <text evidence="1">The sequence shown here is derived from an EMBL/GenBank/DDBJ whole genome shotgun (WGS) entry which is preliminary data.</text>
</comment>
<gene>
    <name evidence="1" type="ORF">FHX74_002494</name>
</gene>